<dbReference type="PANTHER" id="PTHR32432:SF3">
    <property type="entry name" value="ETHANOLAMINE UTILIZATION PROTEIN EUTJ"/>
    <property type="match status" value="1"/>
</dbReference>
<protein>
    <submittedName>
        <fullName evidence="2">Type IV pilus assembly protein PilM</fullName>
    </submittedName>
</protein>
<dbReference type="Gene3D" id="3.30.1490.300">
    <property type="match status" value="1"/>
</dbReference>
<name>A0A841KSP8_9FIRM</name>
<dbReference type="NCBIfam" id="TIGR01175">
    <property type="entry name" value="pilM"/>
    <property type="match status" value="1"/>
</dbReference>
<reference evidence="2 3" key="1">
    <citation type="submission" date="2020-08" db="EMBL/GenBank/DDBJ databases">
        <title>Genomic Encyclopedia of Type Strains, Phase IV (KMG-IV): sequencing the most valuable type-strain genomes for metagenomic binning, comparative biology and taxonomic classification.</title>
        <authorList>
            <person name="Goeker M."/>
        </authorList>
    </citation>
    <scope>NUCLEOTIDE SEQUENCE [LARGE SCALE GENOMIC DNA]</scope>
    <source>
        <strain evidence="2 3">DSM 103526</strain>
    </source>
</reference>
<dbReference type="SUPFAM" id="SSF53067">
    <property type="entry name" value="Actin-like ATPase domain"/>
    <property type="match status" value="2"/>
</dbReference>
<dbReference type="EMBL" id="JACHEN010000016">
    <property type="protein sequence ID" value="MBB6216606.1"/>
    <property type="molecule type" value="Genomic_DNA"/>
</dbReference>
<dbReference type="Proteomes" id="UP000579281">
    <property type="component" value="Unassembled WGS sequence"/>
</dbReference>
<dbReference type="GO" id="GO:0051301">
    <property type="term" value="P:cell division"/>
    <property type="evidence" value="ECO:0007669"/>
    <property type="project" value="InterPro"/>
</dbReference>
<organism evidence="2 3">
    <name type="scientific">Anaerosolibacter carboniphilus</name>
    <dbReference type="NCBI Taxonomy" id="1417629"/>
    <lineage>
        <taxon>Bacteria</taxon>
        <taxon>Bacillati</taxon>
        <taxon>Bacillota</taxon>
        <taxon>Clostridia</taxon>
        <taxon>Peptostreptococcales</taxon>
        <taxon>Thermotaleaceae</taxon>
        <taxon>Anaerosolibacter</taxon>
    </lineage>
</organism>
<dbReference type="SMART" id="SM00842">
    <property type="entry name" value="FtsA"/>
    <property type="match status" value="1"/>
</dbReference>
<sequence>MMLQQRLMSIDIGTDRIKIVVGKFSNNRISIDHAVSVQTPPNAIQDGQVTDISKLKDIIGSVLREHHIQTKKVVVTLESTSIITRELYLPAVKPKEVLAMLGYEIQQYFPTTLDEYVIQHKELEIVEEGNLKKIRIAVAALPKMIVQNYLELIKSLGLKPIALDIHSNAISKLFDENIMINSKTIQEHQTIALIDIGYANINVNIMDKGIPQFNRLLTIGGKDIPDMFNADLMDMVEKKMGLSHFSDEHGPLSDLAKDLTKAAIDGWLEEIQRIFKYYTSRNPGNKVDKILLFGGYSNLDGIREIMENYFNIPASKIESIGKLRINNRITNFQLENNLNAIGAIIRRKASV</sequence>
<proteinExistence type="predicted"/>
<dbReference type="InterPro" id="IPR005883">
    <property type="entry name" value="PilM"/>
</dbReference>
<dbReference type="Gene3D" id="3.30.420.40">
    <property type="match status" value="2"/>
</dbReference>
<dbReference type="PIRSF" id="PIRSF019169">
    <property type="entry name" value="PilM"/>
    <property type="match status" value="1"/>
</dbReference>
<dbReference type="Pfam" id="PF11104">
    <property type="entry name" value="PilM_2"/>
    <property type="match status" value="1"/>
</dbReference>
<feature type="domain" description="SHS2" evidence="1">
    <location>
        <begin position="7"/>
        <end position="170"/>
    </location>
</feature>
<dbReference type="PANTHER" id="PTHR32432">
    <property type="entry name" value="CELL DIVISION PROTEIN FTSA-RELATED"/>
    <property type="match status" value="1"/>
</dbReference>
<keyword evidence="3" id="KW-1185">Reference proteome</keyword>
<dbReference type="CDD" id="cd24049">
    <property type="entry name" value="ASKHA_NBD_PilM"/>
    <property type="match status" value="1"/>
</dbReference>
<dbReference type="InterPro" id="IPR043129">
    <property type="entry name" value="ATPase_NBD"/>
</dbReference>
<comment type="caution">
    <text evidence="2">The sequence shown here is derived from an EMBL/GenBank/DDBJ whole genome shotgun (WGS) entry which is preliminary data.</text>
</comment>
<dbReference type="RefSeq" id="WP_184311133.1">
    <property type="nucleotide sequence ID" value="NZ_JACHEN010000016.1"/>
</dbReference>
<gene>
    <name evidence="2" type="ORF">HNQ80_002710</name>
</gene>
<dbReference type="InterPro" id="IPR050696">
    <property type="entry name" value="FtsA/MreB"/>
</dbReference>
<accession>A0A841KSP8</accession>
<evidence type="ECO:0000259" key="1">
    <source>
        <dbReference type="SMART" id="SM00842"/>
    </source>
</evidence>
<dbReference type="AlphaFoldDB" id="A0A841KSP8"/>
<evidence type="ECO:0000313" key="2">
    <source>
        <dbReference type="EMBL" id="MBB6216606.1"/>
    </source>
</evidence>
<dbReference type="InterPro" id="IPR003494">
    <property type="entry name" value="SHS2_FtsA"/>
</dbReference>
<evidence type="ECO:0000313" key="3">
    <source>
        <dbReference type="Proteomes" id="UP000579281"/>
    </source>
</evidence>